<dbReference type="OMA" id="PSPCCAK"/>
<evidence type="ECO:0000256" key="1">
    <source>
        <dbReference type="SAM" id="MobiDB-lite"/>
    </source>
</evidence>
<organism evidence="2">
    <name type="scientific">Oryza nivara</name>
    <name type="common">Indian wild rice</name>
    <name type="synonym">Oryza sativa f. spontanea</name>
    <dbReference type="NCBI Taxonomy" id="4536"/>
    <lineage>
        <taxon>Eukaryota</taxon>
        <taxon>Viridiplantae</taxon>
        <taxon>Streptophyta</taxon>
        <taxon>Embryophyta</taxon>
        <taxon>Tracheophyta</taxon>
        <taxon>Spermatophyta</taxon>
        <taxon>Magnoliopsida</taxon>
        <taxon>Liliopsida</taxon>
        <taxon>Poales</taxon>
        <taxon>Poaceae</taxon>
        <taxon>BOP clade</taxon>
        <taxon>Oryzoideae</taxon>
        <taxon>Oryzeae</taxon>
        <taxon>Oryzinae</taxon>
        <taxon>Oryza</taxon>
    </lineage>
</organism>
<feature type="compositionally biased region" description="Gly residues" evidence="1">
    <location>
        <begin position="31"/>
        <end position="44"/>
    </location>
</feature>
<dbReference type="Proteomes" id="UP000006591">
    <property type="component" value="Chromosome 3"/>
</dbReference>
<reference evidence="2" key="1">
    <citation type="submission" date="2015-04" db="UniProtKB">
        <authorList>
            <consortium name="EnsemblPlants"/>
        </authorList>
    </citation>
    <scope>IDENTIFICATION</scope>
    <source>
        <strain evidence="2">SL10</strain>
    </source>
</reference>
<dbReference type="EnsemblPlants" id="ONIVA03G30260.1">
    <property type="protein sequence ID" value="ONIVA03G30260.1"/>
    <property type="gene ID" value="ONIVA03G30260"/>
</dbReference>
<evidence type="ECO:0000313" key="3">
    <source>
        <dbReference type="Proteomes" id="UP000006591"/>
    </source>
</evidence>
<sequence>MASPRQGEGGSSGGGPVGGGGLGIKAEDLLDGGGYNPRGGGSLGTGARFSTMRRQIPSGVEGLGVRVEEDFLNGNGGPRGEDVEKQGCAEVSNQQFFVKATQLKRTSVACPASRPTSSTASGTSSWIGTTCRCPLGTCDLRLHPSPCCAKLYKKGIIQPSPICTHVPAEAEKEGTVAKAEEFGSVGKIVS</sequence>
<name>A0A0E0GRM7_ORYNI</name>
<evidence type="ECO:0000313" key="2">
    <source>
        <dbReference type="EnsemblPlants" id="ONIVA03G30260.1"/>
    </source>
</evidence>
<dbReference type="AlphaFoldDB" id="A0A0E0GRM7"/>
<reference evidence="2" key="2">
    <citation type="submission" date="2018-04" db="EMBL/GenBank/DDBJ databases">
        <title>OnivRS2 (Oryza nivara Reference Sequence Version 2).</title>
        <authorList>
            <person name="Zhang J."/>
            <person name="Kudrna D."/>
            <person name="Lee S."/>
            <person name="Talag J."/>
            <person name="Rajasekar S."/>
            <person name="Welchert J."/>
            <person name="Hsing Y.-I."/>
            <person name="Wing R.A."/>
        </authorList>
    </citation>
    <scope>NUCLEOTIDE SEQUENCE [LARGE SCALE GENOMIC DNA]</scope>
    <source>
        <strain evidence="2">SL10</strain>
    </source>
</reference>
<dbReference type="HOGENOM" id="CLU_1177007_0_0_1"/>
<proteinExistence type="predicted"/>
<feature type="compositionally biased region" description="Gly residues" evidence="1">
    <location>
        <begin position="7"/>
        <end position="23"/>
    </location>
</feature>
<protein>
    <submittedName>
        <fullName evidence="2">Uncharacterized protein</fullName>
    </submittedName>
</protein>
<dbReference type="Gramene" id="ONIVA03G30260.1">
    <property type="protein sequence ID" value="ONIVA03G30260.1"/>
    <property type="gene ID" value="ONIVA03G30260"/>
</dbReference>
<accession>A0A0E0GRM7</accession>
<keyword evidence="3" id="KW-1185">Reference proteome</keyword>
<feature type="region of interest" description="Disordered" evidence="1">
    <location>
        <begin position="1"/>
        <end position="50"/>
    </location>
</feature>